<dbReference type="Pfam" id="PF16881">
    <property type="entry name" value="LIAS_N"/>
    <property type="match status" value="1"/>
</dbReference>
<keyword evidence="8" id="KW-0963">Cytoplasm</keyword>
<dbReference type="SFLD" id="SFLDG01058">
    <property type="entry name" value="lipoyl_synthase_like"/>
    <property type="match status" value="1"/>
</dbReference>
<feature type="binding site" evidence="8">
    <location>
        <position position="98"/>
    </location>
    <ligand>
        <name>[4Fe-4S] cluster</name>
        <dbReference type="ChEBI" id="CHEBI:49883"/>
        <label>2</label>
        <note>4Fe-4S-S-AdoMet</note>
    </ligand>
</feature>
<dbReference type="SFLD" id="SFLDS00029">
    <property type="entry name" value="Radical_SAM"/>
    <property type="match status" value="1"/>
</dbReference>
<evidence type="ECO:0000313" key="10">
    <source>
        <dbReference type="EMBL" id="TDN98987.1"/>
    </source>
</evidence>
<gene>
    <name evidence="8" type="primary">lipA</name>
    <name evidence="10" type="ORF">DET52_107115</name>
</gene>
<evidence type="ECO:0000256" key="3">
    <source>
        <dbReference type="ARBA" id="ARBA00022691"/>
    </source>
</evidence>
<keyword evidence="5 8" id="KW-0408">Iron</keyword>
<dbReference type="SFLD" id="SFLDF00271">
    <property type="entry name" value="lipoyl_synthase"/>
    <property type="match status" value="1"/>
</dbReference>
<evidence type="ECO:0000259" key="9">
    <source>
        <dbReference type="PROSITE" id="PS51918"/>
    </source>
</evidence>
<evidence type="ECO:0000256" key="4">
    <source>
        <dbReference type="ARBA" id="ARBA00022723"/>
    </source>
</evidence>
<comment type="cofactor">
    <cofactor evidence="8">
        <name>[4Fe-4S] cluster</name>
        <dbReference type="ChEBI" id="CHEBI:49883"/>
    </cofactor>
    <text evidence="8">Binds 2 [4Fe-4S] clusters per subunit. One cluster is coordinated with 3 cysteines and an exchangeable S-adenosyl-L-methionine.</text>
</comment>
<evidence type="ECO:0000256" key="7">
    <source>
        <dbReference type="ARBA" id="ARBA00047326"/>
    </source>
</evidence>
<dbReference type="InterPro" id="IPR006638">
    <property type="entry name" value="Elp3/MiaA/NifB-like_rSAM"/>
</dbReference>
<dbReference type="NCBIfam" id="TIGR00510">
    <property type="entry name" value="lipA"/>
    <property type="match status" value="1"/>
</dbReference>
<dbReference type="Pfam" id="PF04055">
    <property type="entry name" value="Radical_SAM"/>
    <property type="match status" value="1"/>
</dbReference>
<dbReference type="Gene3D" id="3.20.20.70">
    <property type="entry name" value="Aldolase class I"/>
    <property type="match status" value="1"/>
</dbReference>
<dbReference type="GO" id="GO:0005737">
    <property type="term" value="C:cytoplasm"/>
    <property type="evidence" value="ECO:0007669"/>
    <property type="project" value="UniProtKB-SubCell"/>
</dbReference>
<dbReference type="GO" id="GO:0016992">
    <property type="term" value="F:lipoate synthase activity"/>
    <property type="evidence" value="ECO:0007669"/>
    <property type="project" value="UniProtKB-UniRule"/>
</dbReference>
<dbReference type="GO" id="GO:0046872">
    <property type="term" value="F:metal ion binding"/>
    <property type="evidence" value="ECO:0007669"/>
    <property type="project" value="UniProtKB-KW"/>
</dbReference>
<name>A0A4R6GUR2_9BACT</name>
<dbReference type="PANTHER" id="PTHR10949">
    <property type="entry name" value="LIPOYL SYNTHASE"/>
    <property type="match status" value="1"/>
</dbReference>
<dbReference type="GO" id="GO:0009249">
    <property type="term" value="P:protein lipoylation"/>
    <property type="evidence" value="ECO:0007669"/>
    <property type="project" value="UniProtKB-UniRule"/>
</dbReference>
<dbReference type="NCBIfam" id="NF004019">
    <property type="entry name" value="PRK05481.1"/>
    <property type="match status" value="1"/>
</dbReference>
<dbReference type="UniPathway" id="UPA00538">
    <property type="reaction ID" value="UER00593"/>
</dbReference>
<evidence type="ECO:0000256" key="8">
    <source>
        <dbReference type="HAMAP-Rule" id="MF_00206"/>
    </source>
</evidence>
<evidence type="ECO:0000256" key="5">
    <source>
        <dbReference type="ARBA" id="ARBA00023004"/>
    </source>
</evidence>
<accession>A0A4R6GUR2</accession>
<comment type="subcellular location">
    <subcellularLocation>
        <location evidence="8">Cytoplasm</location>
    </subcellularLocation>
</comment>
<dbReference type="SUPFAM" id="SSF102114">
    <property type="entry name" value="Radical SAM enzymes"/>
    <property type="match status" value="1"/>
</dbReference>
<dbReference type="CDD" id="cd01335">
    <property type="entry name" value="Radical_SAM"/>
    <property type="match status" value="1"/>
</dbReference>
<comment type="similarity">
    <text evidence="8">Belongs to the radical SAM superfamily. Lipoyl synthase family.</text>
</comment>
<keyword evidence="2 8" id="KW-0808">Transferase</keyword>
<dbReference type="InterPro" id="IPR013785">
    <property type="entry name" value="Aldolase_TIM"/>
</dbReference>
<comment type="pathway">
    <text evidence="8">Protein modification; protein lipoylation via endogenous pathway; protein N(6)-(lipoyl)lysine from octanoyl-[acyl-carrier-protein]: step 2/2.</text>
</comment>
<reference evidence="10 11" key="1">
    <citation type="submission" date="2019-03" db="EMBL/GenBank/DDBJ databases">
        <title>Freshwater and sediment microbial communities from various areas in North America, analyzing microbe dynamics in response to fracking.</title>
        <authorList>
            <person name="Lamendella R."/>
        </authorList>
    </citation>
    <scope>NUCLEOTIDE SEQUENCE [LARGE SCALE GENOMIC DNA]</scope>
    <source>
        <strain evidence="10 11">114D</strain>
    </source>
</reference>
<feature type="binding site" evidence="8">
    <location>
        <position position="68"/>
    </location>
    <ligand>
        <name>[4Fe-4S] cluster</name>
        <dbReference type="ChEBI" id="CHEBI:49883"/>
        <label>1</label>
    </ligand>
</feature>
<dbReference type="Proteomes" id="UP000294848">
    <property type="component" value="Unassembled WGS sequence"/>
</dbReference>
<dbReference type="EC" id="2.8.1.8" evidence="8"/>
<feature type="binding site" evidence="8">
    <location>
        <position position="94"/>
    </location>
    <ligand>
        <name>[4Fe-4S] cluster</name>
        <dbReference type="ChEBI" id="CHEBI:49883"/>
        <label>2</label>
        <note>4Fe-4S-S-AdoMet</note>
    </ligand>
</feature>
<dbReference type="GO" id="GO:0051539">
    <property type="term" value="F:4 iron, 4 sulfur cluster binding"/>
    <property type="evidence" value="ECO:0007669"/>
    <property type="project" value="UniProtKB-UniRule"/>
</dbReference>
<dbReference type="EMBL" id="SNWI01000007">
    <property type="protein sequence ID" value="TDN98987.1"/>
    <property type="molecule type" value="Genomic_DNA"/>
</dbReference>
<dbReference type="PIRSF" id="PIRSF005963">
    <property type="entry name" value="Lipoyl_synth"/>
    <property type="match status" value="1"/>
</dbReference>
<dbReference type="InterPro" id="IPR007197">
    <property type="entry name" value="rSAM"/>
</dbReference>
<keyword evidence="6 8" id="KW-0411">Iron-sulfur</keyword>
<comment type="function">
    <text evidence="8">Catalyzes the radical-mediated insertion of two sulfur atoms into the C-6 and C-8 positions of the octanoyl moiety bound to the lipoyl domains of lipoate-dependent enzymes, thereby converting the octanoylated domains into lipoylated derivatives.</text>
</comment>
<evidence type="ECO:0000256" key="6">
    <source>
        <dbReference type="ARBA" id="ARBA00023014"/>
    </source>
</evidence>
<dbReference type="PROSITE" id="PS51918">
    <property type="entry name" value="RADICAL_SAM"/>
    <property type="match status" value="1"/>
</dbReference>
<organism evidence="10 11">
    <name type="scientific">Sunxiuqinia elliptica</name>
    <dbReference type="NCBI Taxonomy" id="655355"/>
    <lineage>
        <taxon>Bacteria</taxon>
        <taxon>Pseudomonadati</taxon>
        <taxon>Bacteroidota</taxon>
        <taxon>Bacteroidia</taxon>
        <taxon>Marinilabiliales</taxon>
        <taxon>Prolixibacteraceae</taxon>
        <taxon>Sunxiuqinia</taxon>
    </lineage>
</organism>
<dbReference type="PANTHER" id="PTHR10949:SF0">
    <property type="entry name" value="LIPOYL SYNTHASE, MITOCHONDRIAL"/>
    <property type="match status" value="1"/>
</dbReference>
<dbReference type="SMART" id="SM00729">
    <property type="entry name" value="Elp3"/>
    <property type="match status" value="1"/>
</dbReference>
<dbReference type="NCBIfam" id="NF009544">
    <property type="entry name" value="PRK12928.1"/>
    <property type="match status" value="1"/>
</dbReference>
<feature type="domain" description="Radical SAM core" evidence="9">
    <location>
        <begin position="80"/>
        <end position="294"/>
    </location>
</feature>
<protein>
    <recommendedName>
        <fullName evidence="8">Lipoyl synthase</fullName>
        <ecNumber evidence="8">2.8.1.8</ecNumber>
    </recommendedName>
    <alternativeName>
        <fullName evidence="8">Lip-syn</fullName>
        <shortName evidence="8">LS</shortName>
    </alternativeName>
    <alternativeName>
        <fullName evidence="8">Lipoate synthase</fullName>
    </alternativeName>
    <alternativeName>
        <fullName evidence="8">Lipoic acid synthase</fullName>
    </alternativeName>
    <alternativeName>
        <fullName evidence="8">Sulfur insertion protein LipA</fullName>
    </alternativeName>
</protein>
<dbReference type="InterPro" id="IPR003698">
    <property type="entry name" value="Lipoyl_synth"/>
</dbReference>
<evidence type="ECO:0000256" key="1">
    <source>
        <dbReference type="ARBA" id="ARBA00022485"/>
    </source>
</evidence>
<feature type="binding site" evidence="8">
    <location>
        <position position="101"/>
    </location>
    <ligand>
        <name>[4Fe-4S] cluster</name>
        <dbReference type="ChEBI" id="CHEBI:49883"/>
        <label>2</label>
        <note>4Fe-4S-S-AdoMet</note>
    </ligand>
</feature>
<dbReference type="InterPro" id="IPR031691">
    <property type="entry name" value="LIAS_N"/>
</dbReference>
<dbReference type="HAMAP" id="MF_00206">
    <property type="entry name" value="Lipoyl_synth"/>
    <property type="match status" value="1"/>
</dbReference>
<feature type="binding site" evidence="8">
    <location>
        <position position="305"/>
    </location>
    <ligand>
        <name>[4Fe-4S] cluster</name>
        <dbReference type="ChEBI" id="CHEBI:49883"/>
        <label>1</label>
    </ligand>
</feature>
<proteinExistence type="inferred from homology"/>
<feature type="binding site" evidence="8">
    <location>
        <position position="73"/>
    </location>
    <ligand>
        <name>[4Fe-4S] cluster</name>
        <dbReference type="ChEBI" id="CHEBI:49883"/>
        <label>1</label>
    </ligand>
</feature>
<evidence type="ECO:0000313" key="11">
    <source>
        <dbReference type="Proteomes" id="UP000294848"/>
    </source>
</evidence>
<feature type="binding site" evidence="8">
    <location>
        <position position="79"/>
    </location>
    <ligand>
        <name>[4Fe-4S] cluster</name>
        <dbReference type="ChEBI" id="CHEBI:49883"/>
        <label>1</label>
    </ligand>
</feature>
<comment type="catalytic activity">
    <reaction evidence="7 8">
        <text>[[Fe-S] cluster scaffold protein carrying a second [4Fe-4S](2+) cluster] + N(6)-octanoyl-L-lysyl-[protein] + 2 oxidized [2Fe-2S]-[ferredoxin] + 2 S-adenosyl-L-methionine + 4 H(+) = [[Fe-S] cluster scaffold protein] + N(6)-[(R)-dihydrolipoyl]-L-lysyl-[protein] + 4 Fe(3+) + 2 hydrogen sulfide + 2 5'-deoxyadenosine + 2 L-methionine + 2 reduced [2Fe-2S]-[ferredoxin]</text>
        <dbReference type="Rhea" id="RHEA:16585"/>
        <dbReference type="Rhea" id="RHEA-COMP:9928"/>
        <dbReference type="Rhea" id="RHEA-COMP:10000"/>
        <dbReference type="Rhea" id="RHEA-COMP:10001"/>
        <dbReference type="Rhea" id="RHEA-COMP:10475"/>
        <dbReference type="Rhea" id="RHEA-COMP:14568"/>
        <dbReference type="Rhea" id="RHEA-COMP:14569"/>
        <dbReference type="ChEBI" id="CHEBI:15378"/>
        <dbReference type="ChEBI" id="CHEBI:17319"/>
        <dbReference type="ChEBI" id="CHEBI:29034"/>
        <dbReference type="ChEBI" id="CHEBI:29919"/>
        <dbReference type="ChEBI" id="CHEBI:33722"/>
        <dbReference type="ChEBI" id="CHEBI:33737"/>
        <dbReference type="ChEBI" id="CHEBI:33738"/>
        <dbReference type="ChEBI" id="CHEBI:57844"/>
        <dbReference type="ChEBI" id="CHEBI:59789"/>
        <dbReference type="ChEBI" id="CHEBI:78809"/>
        <dbReference type="ChEBI" id="CHEBI:83100"/>
        <dbReference type="EC" id="2.8.1.8"/>
    </reaction>
</comment>
<comment type="caution">
    <text evidence="10">The sequence shown here is derived from an EMBL/GenBank/DDBJ whole genome shotgun (WGS) entry which is preliminary data.</text>
</comment>
<sequence length="314" mass="35747">MNSVLSLAKSFVNKPRLFMFIGQNKFEMTDIKEKRERLPRWMKSPLPSGENYSKVKRLIAEHKLNTICTSGNCPNKGECWNAGTASFMILGDKCTRNCRFCYVKNLIPDPVDWEEPQRLAETIKTLELKHCVITSVDRDDLPDGGAKFWATTIQAIKEMSPETTIETLIPDFHAKKELVQEVIDAKPEVISHNLETVKRLTPKIRSTARYDRSLKVISYIAEAGLVAKSGIMLGLGETPEEVLEAMDDLKEAGCKVLTLGQYLQPSPNLMKVVEYITPEQFEIYRKEAYKRGFRYVESSPLVRSSYHAERHVNA</sequence>
<dbReference type="AlphaFoldDB" id="A0A4R6GUR2"/>
<keyword evidence="4 8" id="KW-0479">Metal-binding</keyword>
<evidence type="ECO:0000256" key="2">
    <source>
        <dbReference type="ARBA" id="ARBA00022679"/>
    </source>
</evidence>
<keyword evidence="1 8" id="KW-0004">4Fe-4S</keyword>
<keyword evidence="3 8" id="KW-0949">S-adenosyl-L-methionine</keyword>
<dbReference type="InterPro" id="IPR058240">
    <property type="entry name" value="rSAM_sf"/>
</dbReference>